<evidence type="ECO:0000313" key="1">
    <source>
        <dbReference type="EMBL" id="MCT8988745.1"/>
    </source>
</evidence>
<dbReference type="RefSeq" id="WP_261513353.1">
    <property type="nucleotide sequence ID" value="NZ_JAODNV010000001.1"/>
</dbReference>
<organism evidence="1 2">
    <name type="scientific">Chelativorans petroleitrophicus</name>
    <dbReference type="NCBI Taxonomy" id="2975484"/>
    <lineage>
        <taxon>Bacteria</taxon>
        <taxon>Pseudomonadati</taxon>
        <taxon>Pseudomonadota</taxon>
        <taxon>Alphaproteobacteria</taxon>
        <taxon>Hyphomicrobiales</taxon>
        <taxon>Phyllobacteriaceae</taxon>
        <taxon>Chelativorans</taxon>
    </lineage>
</organism>
<keyword evidence="2" id="KW-1185">Reference proteome</keyword>
<name>A0A9X3AYQ3_9HYPH</name>
<accession>A0A9X3AYQ3</accession>
<dbReference type="AlphaFoldDB" id="A0A9X3AYQ3"/>
<sequence>MRYLPVLLPILVAGNVGAEEIKSAYTEFDAERDCLIVDHEEGEDWVHLVCSGYKGYPVFLYYSDVRESAFYGFPPQDDRPAWESFTSFNNAGQEIEWRIEIDDGREIPFATIHRWFVATDPENPAEDTEVLVVHKVGQIGEWEGCVIGHVVATGNRSANEKARQIADEHARDFECGMDERVVVSGSVPLPDFISRSN</sequence>
<evidence type="ECO:0000313" key="2">
    <source>
        <dbReference type="Proteomes" id="UP001149009"/>
    </source>
</evidence>
<proteinExistence type="predicted"/>
<comment type="caution">
    <text evidence="1">The sequence shown here is derived from an EMBL/GenBank/DDBJ whole genome shotgun (WGS) entry which is preliminary data.</text>
</comment>
<dbReference type="Proteomes" id="UP001149009">
    <property type="component" value="Unassembled WGS sequence"/>
</dbReference>
<gene>
    <name evidence="1" type="ORF">NYR54_00330</name>
</gene>
<dbReference type="EMBL" id="JAODNV010000001">
    <property type="protein sequence ID" value="MCT8988745.1"/>
    <property type="molecule type" value="Genomic_DNA"/>
</dbReference>
<protein>
    <submittedName>
        <fullName evidence="1">Uncharacterized protein</fullName>
    </submittedName>
</protein>
<reference evidence="1" key="1">
    <citation type="submission" date="2022-08" db="EMBL/GenBank/DDBJ databases">
        <title>Chelativorans sichuanense sp. nov., a paraffin oil-degrading bacterium isolated from a mixture of oil-based drill cuttings and paddy soil.</title>
        <authorList>
            <person name="Yu J."/>
            <person name="Liu H."/>
            <person name="Chen Q."/>
        </authorList>
    </citation>
    <scope>NUCLEOTIDE SEQUENCE</scope>
    <source>
        <strain evidence="1">SCAU 2101</strain>
    </source>
</reference>